<keyword evidence="2" id="KW-1185">Reference proteome</keyword>
<comment type="caution">
    <text evidence="1">The sequence shown here is derived from an EMBL/GenBank/DDBJ whole genome shotgun (WGS) entry which is preliminary data.</text>
</comment>
<gene>
    <name evidence="1" type="ORF">FB45DRAFT_890745</name>
</gene>
<evidence type="ECO:0008006" key="3">
    <source>
        <dbReference type="Google" id="ProtNLM"/>
    </source>
</evidence>
<organism evidence="1 2">
    <name type="scientific">Roridomyces roridus</name>
    <dbReference type="NCBI Taxonomy" id="1738132"/>
    <lineage>
        <taxon>Eukaryota</taxon>
        <taxon>Fungi</taxon>
        <taxon>Dikarya</taxon>
        <taxon>Basidiomycota</taxon>
        <taxon>Agaricomycotina</taxon>
        <taxon>Agaricomycetes</taxon>
        <taxon>Agaricomycetidae</taxon>
        <taxon>Agaricales</taxon>
        <taxon>Marasmiineae</taxon>
        <taxon>Mycenaceae</taxon>
        <taxon>Roridomyces</taxon>
    </lineage>
</organism>
<dbReference type="EMBL" id="JARKIF010000002">
    <property type="protein sequence ID" value="KAJ7646550.1"/>
    <property type="molecule type" value="Genomic_DNA"/>
</dbReference>
<dbReference type="AlphaFoldDB" id="A0AAD7FZP7"/>
<evidence type="ECO:0000313" key="2">
    <source>
        <dbReference type="Proteomes" id="UP001221142"/>
    </source>
</evidence>
<sequence>MPVELLGEIFAWTLGDWGMMTDEEPSLVLEPLTISHVCAHWRAISTSIPMLWATLWIDRPRAAHVSMVALWIERSRNYPLSLYIRQTDSKSCLSHPTSTEHDLTDEILALLIPHAHRWHAVDFDFRTDAQKSLLALPVDVAVILEHVSLNVNSWDATSAESIQSMLYSYPSLRSAHFAIASKQPDLAVWKRLTHLDAEPECTWETCLDILASCTTLYSAKFRCSAVPDWPQTSFEQHLTLPTLLDLCVIASRIDLTPLFDRLTLPALHALTLDYRHVPRALTDGVALHNLLSRSACTLGAFSLHETSRMRRDDSHYISFLESPHMVSLRDLELHVDMTERIIECLTYDPTDAQTRFPNLSYLALRDGRWGEHVAEDKVATMLGSRFPRLGAADLQLRLAGHECPVLPASDKFELRFELVKCLCK</sequence>
<name>A0AAD7FZP7_9AGAR</name>
<reference evidence="1" key="1">
    <citation type="submission" date="2023-03" db="EMBL/GenBank/DDBJ databases">
        <title>Massive genome expansion in bonnet fungi (Mycena s.s.) driven by repeated elements and novel gene families across ecological guilds.</title>
        <authorList>
            <consortium name="Lawrence Berkeley National Laboratory"/>
            <person name="Harder C.B."/>
            <person name="Miyauchi S."/>
            <person name="Viragh M."/>
            <person name="Kuo A."/>
            <person name="Thoen E."/>
            <person name="Andreopoulos B."/>
            <person name="Lu D."/>
            <person name="Skrede I."/>
            <person name="Drula E."/>
            <person name="Henrissat B."/>
            <person name="Morin E."/>
            <person name="Kohler A."/>
            <person name="Barry K."/>
            <person name="LaButti K."/>
            <person name="Morin E."/>
            <person name="Salamov A."/>
            <person name="Lipzen A."/>
            <person name="Mereny Z."/>
            <person name="Hegedus B."/>
            <person name="Baldrian P."/>
            <person name="Stursova M."/>
            <person name="Weitz H."/>
            <person name="Taylor A."/>
            <person name="Grigoriev I.V."/>
            <person name="Nagy L.G."/>
            <person name="Martin F."/>
            <person name="Kauserud H."/>
        </authorList>
    </citation>
    <scope>NUCLEOTIDE SEQUENCE</scope>
    <source>
        <strain evidence="1">9284</strain>
    </source>
</reference>
<accession>A0AAD7FZP7</accession>
<evidence type="ECO:0000313" key="1">
    <source>
        <dbReference type="EMBL" id="KAJ7646550.1"/>
    </source>
</evidence>
<dbReference type="Proteomes" id="UP001221142">
    <property type="component" value="Unassembled WGS sequence"/>
</dbReference>
<proteinExistence type="predicted"/>
<protein>
    <recommendedName>
        <fullName evidence="3">F-box domain-containing protein</fullName>
    </recommendedName>
</protein>